<accession>A0A3G2R5D4</accession>
<dbReference type="Pfam" id="PF08665">
    <property type="entry name" value="PglZ"/>
    <property type="match status" value="1"/>
</dbReference>
<dbReference type="Proteomes" id="UP000280960">
    <property type="component" value="Chromosome"/>
</dbReference>
<dbReference type="EMBL" id="CP033169">
    <property type="protein sequence ID" value="AYO30318.1"/>
    <property type="molecule type" value="Genomic_DNA"/>
</dbReference>
<dbReference type="RefSeq" id="WP_120766963.1">
    <property type="nucleotide sequence ID" value="NZ_CP033169.1"/>
</dbReference>
<gene>
    <name evidence="1" type="primary">pglZ</name>
    <name evidence="1" type="ORF">D2962_06515</name>
</gene>
<sequence length="643" mass="75303">MIEDVIVQRLPLNQNNFILLYDPDDMVAGEKIVSRISSCGYTLINYEDPDMFRFYFEQILNKGTDIDEAGGDKIVLRLTRNTYVPYDIQSIFQEIRITIKDIFPGLSYTVLKEMGSGILGDIYDAYKNYPGLNLGDGETMDFILENVYGIFPDTIHTYEDLIKTLIKIFYCGKELPEIILNYLSKRFETHPDFINFPVKKILSGKESFFYYLQQQWELYIKSFFENNIRSDVNFGHADIRVYMDNLFSEGYLTPVHCHEIQRIPVWARDGVIYQEILDKKKNYEELMEKVRASLEKVESFKDWWGIASRWAELLVIFSDSNMKKELDVKEFEKTSLHLERTFKEWLLENYGLLSSLSYTSFPVMVHHIPWHIHYRMQKENFKKVALIVFDGMSLDNWIIIKRHLNQSKTWILEENLSFAWIPTMTYISRQAIFSGQVPAYFADTFFSTDNDETHWKRFWMDKGFRADAIYYMRNIKHFDENGLEELVKNQKARILGLVVNMIDDMVHGGQLLLSGMHQDIKLWLREGGLERFLLKLSASGYEIYITSDHGNVSAVGQGRIQEGLGVDQAESRVRIYEKSKSHENAVQTFRAFKWKAYGLPRDYNYIICDDNFAYGKINEKMICHGGTSVEEVIVPFVHVRKGA</sequence>
<dbReference type="NCBIfam" id="NF033449">
    <property type="entry name" value="BREX_PglZ_3"/>
    <property type="match status" value="1"/>
</dbReference>
<dbReference type="SUPFAM" id="SSF53649">
    <property type="entry name" value="Alkaline phosphatase-like"/>
    <property type="match status" value="1"/>
</dbReference>
<dbReference type="AlphaFoldDB" id="A0A3G2R5D4"/>
<reference evidence="1 2" key="1">
    <citation type="submission" date="2018-10" db="EMBL/GenBank/DDBJ databases">
        <authorList>
            <person name="Zhang X."/>
        </authorList>
    </citation>
    <scope>NUCLEOTIDE SEQUENCE [LARGE SCALE GENOMIC DNA]</scope>
    <source>
        <strain evidence="1 2">SK-G1</strain>
    </source>
</reference>
<protein>
    <submittedName>
        <fullName evidence="1">BREX-3 system phosphatase PglZ</fullName>
    </submittedName>
</protein>
<dbReference type="InterPro" id="IPR017850">
    <property type="entry name" value="Alkaline_phosphatase_core_sf"/>
</dbReference>
<proteinExistence type="predicted"/>
<evidence type="ECO:0000313" key="1">
    <source>
        <dbReference type="EMBL" id="AYO30318.1"/>
    </source>
</evidence>
<evidence type="ECO:0000313" key="2">
    <source>
        <dbReference type="Proteomes" id="UP000280960"/>
    </source>
</evidence>
<dbReference type="KEGG" id="bacg:D2962_06515"/>
<keyword evidence="2" id="KW-1185">Reference proteome</keyword>
<organism evidence="1 2">
    <name type="scientific">Biomaibacter acetigenes</name>
    <dbReference type="NCBI Taxonomy" id="2316383"/>
    <lineage>
        <taxon>Bacteria</taxon>
        <taxon>Bacillati</taxon>
        <taxon>Bacillota</taxon>
        <taxon>Clostridia</taxon>
        <taxon>Thermosediminibacterales</taxon>
        <taxon>Tepidanaerobacteraceae</taxon>
        <taxon>Biomaibacter</taxon>
    </lineage>
</organism>
<name>A0A3G2R5D4_9FIRM</name>